<dbReference type="Gene3D" id="2.40.50.180">
    <property type="entry name" value="CheA-289, Domain 4"/>
    <property type="match status" value="1"/>
</dbReference>
<dbReference type="SMART" id="SM00448">
    <property type="entry name" value="REC"/>
    <property type="match status" value="1"/>
</dbReference>
<feature type="domain" description="CheW-like" evidence="3">
    <location>
        <begin position="19"/>
        <end position="171"/>
    </location>
</feature>
<dbReference type="AlphaFoldDB" id="D6Z1F5"/>
<dbReference type="OrthoDB" id="9806105at2"/>
<accession>D6Z1F5</accession>
<dbReference type="RefSeq" id="WP_013162940.1">
    <property type="nucleotide sequence ID" value="NC_014216.1"/>
</dbReference>
<evidence type="ECO:0000259" key="2">
    <source>
        <dbReference type="PROSITE" id="PS50110"/>
    </source>
</evidence>
<dbReference type="Gene3D" id="2.30.30.40">
    <property type="entry name" value="SH3 Domains"/>
    <property type="match status" value="1"/>
</dbReference>
<dbReference type="Gene3D" id="3.40.50.2300">
    <property type="match status" value="1"/>
</dbReference>
<dbReference type="Pfam" id="PF01584">
    <property type="entry name" value="CheW"/>
    <property type="match status" value="1"/>
</dbReference>
<dbReference type="eggNOG" id="COG0835">
    <property type="taxonomic scope" value="Bacteria"/>
</dbReference>
<protein>
    <submittedName>
        <fullName evidence="4">Response regulator receiver modulated CheW protein</fullName>
    </submittedName>
</protein>
<dbReference type="PROSITE" id="PS50851">
    <property type="entry name" value="CHEW"/>
    <property type="match status" value="1"/>
</dbReference>
<dbReference type="HOGENOM" id="CLU_048995_0_1_7"/>
<evidence type="ECO:0000313" key="5">
    <source>
        <dbReference type="Proteomes" id="UP000001508"/>
    </source>
</evidence>
<dbReference type="eggNOG" id="COG0745">
    <property type="taxonomic scope" value="Bacteria"/>
</dbReference>
<organism evidence="4 5">
    <name type="scientific">Desulfurivibrio alkaliphilus (strain DSM 19089 / UNIQEM U267 / AHT2)</name>
    <dbReference type="NCBI Taxonomy" id="589865"/>
    <lineage>
        <taxon>Bacteria</taxon>
        <taxon>Pseudomonadati</taxon>
        <taxon>Thermodesulfobacteriota</taxon>
        <taxon>Desulfobulbia</taxon>
        <taxon>Desulfobulbales</taxon>
        <taxon>Desulfobulbaceae</taxon>
        <taxon>Desulfurivibrio</taxon>
    </lineage>
</organism>
<proteinExistence type="predicted"/>
<dbReference type="InterPro" id="IPR024181">
    <property type="entry name" value="Chemotax_regulator_CheV"/>
</dbReference>
<evidence type="ECO:0000313" key="4">
    <source>
        <dbReference type="EMBL" id="ADH85410.1"/>
    </source>
</evidence>
<dbReference type="GO" id="GO:0000160">
    <property type="term" value="P:phosphorelay signal transduction system"/>
    <property type="evidence" value="ECO:0007669"/>
    <property type="project" value="InterPro"/>
</dbReference>
<dbReference type="SUPFAM" id="SSF50341">
    <property type="entry name" value="CheW-like"/>
    <property type="match status" value="1"/>
</dbReference>
<gene>
    <name evidence="4" type="ordered locus">DaAHT2_0706</name>
</gene>
<name>D6Z1F5_DESAT</name>
<dbReference type="PANTHER" id="PTHR47233">
    <property type="entry name" value="CHEMOTAXIS PROTEIN CHEV"/>
    <property type="match status" value="1"/>
</dbReference>
<sequence length="324" mass="35805">MSQTAGSRTNILLESGTNELEVITLYLQWLDPASSASTQTSYGINAAKVRELVAMPSKLTEVPDSHPSVRGVFMLRDRTILLIDLCHWFGYQPDLSPEAKAKWVVVVTEINGKLFSFISHGVDKVHRISWNQIMPPPEVVANDSSLTGMCLVNDRIIQMIDFEKICADIDPSMAMDYVTHAVKDKAEAGQEDKFVVIADDSAMIRDQITQTLTRAGYKVKAFPDGQSAWDFLELTMGSGEVDSRILGIISDIEMPRMDGHHLCMKIKQQPAFAKVPVMLFSSLINDTARHKGEKVGADDQITKPELGTLVERLQGCLRKLGAAA</sequence>
<dbReference type="InterPro" id="IPR011006">
    <property type="entry name" value="CheY-like_superfamily"/>
</dbReference>
<dbReference type="SUPFAM" id="SSF52172">
    <property type="entry name" value="CheY-like"/>
    <property type="match status" value="1"/>
</dbReference>
<evidence type="ECO:0000259" key="3">
    <source>
        <dbReference type="PROSITE" id="PS50851"/>
    </source>
</evidence>
<keyword evidence="5" id="KW-1185">Reference proteome</keyword>
<keyword evidence="1" id="KW-0597">Phosphoprotein</keyword>
<feature type="modified residue" description="4-aspartylphosphate" evidence="1">
    <location>
        <position position="251"/>
    </location>
</feature>
<dbReference type="EMBL" id="CP001940">
    <property type="protein sequence ID" value="ADH85410.1"/>
    <property type="molecule type" value="Genomic_DNA"/>
</dbReference>
<dbReference type="InterPro" id="IPR001789">
    <property type="entry name" value="Sig_transdc_resp-reg_receiver"/>
</dbReference>
<dbReference type="Proteomes" id="UP000001508">
    <property type="component" value="Chromosome"/>
</dbReference>
<dbReference type="Pfam" id="PF00072">
    <property type="entry name" value="Response_reg"/>
    <property type="match status" value="1"/>
</dbReference>
<dbReference type="GO" id="GO:0006935">
    <property type="term" value="P:chemotaxis"/>
    <property type="evidence" value="ECO:0007669"/>
    <property type="project" value="InterPro"/>
</dbReference>
<dbReference type="SMART" id="SM00260">
    <property type="entry name" value="CheW"/>
    <property type="match status" value="1"/>
</dbReference>
<feature type="domain" description="Response regulatory" evidence="2">
    <location>
        <begin position="194"/>
        <end position="318"/>
    </location>
</feature>
<dbReference type="InterPro" id="IPR036061">
    <property type="entry name" value="CheW-like_dom_sf"/>
</dbReference>
<dbReference type="PANTHER" id="PTHR47233:SF3">
    <property type="entry name" value="CHEMOTAXIS PROTEIN CHEV"/>
    <property type="match status" value="1"/>
</dbReference>
<dbReference type="InterPro" id="IPR002545">
    <property type="entry name" value="CheW-lke_dom"/>
</dbReference>
<dbReference type="InParanoid" id="D6Z1F5"/>
<dbReference type="PIRSF" id="PIRSF002867">
    <property type="entry name" value="CheV"/>
    <property type="match status" value="1"/>
</dbReference>
<dbReference type="STRING" id="589865.DaAHT2_0706"/>
<evidence type="ECO:0000256" key="1">
    <source>
        <dbReference type="PROSITE-ProRule" id="PRU00169"/>
    </source>
</evidence>
<reference evidence="5" key="1">
    <citation type="submission" date="2010-02" db="EMBL/GenBank/DDBJ databases">
        <title>Complete sequence of Desulfurivibrio alkaliphilus AHT2.</title>
        <authorList>
            <consortium name="US DOE Joint Genome Institute"/>
            <person name="Pitluck S."/>
            <person name="Chertkov O."/>
            <person name="Detter J.C."/>
            <person name="Han C."/>
            <person name="Tapia R."/>
            <person name="Larimer F."/>
            <person name="Land M."/>
            <person name="Hauser L."/>
            <person name="Kyrpides N."/>
            <person name="Mikhailova N."/>
            <person name="Sorokin D.Y."/>
            <person name="Muyzer G."/>
            <person name="Woyke T."/>
        </authorList>
    </citation>
    <scope>NUCLEOTIDE SEQUENCE [LARGE SCALE GENOMIC DNA]</scope>
    <source>
        <strain evidence="5">DSM 19089 / UNIQEM U267 / AHT2</strain>
    </source>
</reference>
<dbReference type="KEGG" id="dak:DaAHT2_0706"/>
<dbReference type="PROSITE" id="PS50110">
    <property type="entry name" value="RESPONSE_REGULATORY"/>
    <property type="match status" value="1"/>
</dbReference>